<name>A0A3P1V5E1_9FUSO</name>
<organism evidence="1 2">
    <name type="scientific">Fusobacterium canifelinum</name>
    <dbReference type="NCBI Taxonomy" id="285729"/>
    <lineage>
        <taxon>Bacteria</taxon>
        <taxon>Fusobacteriati</taxon>
        <taxon>Fusobacteriota</taxon>
        <taxon>Fusobacteriia</taxon>
        <taxon>Fusobacteriales</taxon>
        <taxon>Fusobacteriaceae</taxon>
        <taxon>Fusobacterium</taxon>
    </lineage>
</organism>
<gene>
    <name evidence="1" type="ORF">EII27_02590</name>
</gene>
<comment type="caution">
    <text evidence="1">The sequence shown here is derived from an EMBL/GenBank/DDBJ whole genome shotgun (WGS) entry which is preliminary data.</text>
</comment>
<evidence type="ECO:0000313" key="2">
    <source>
        <dbReference type="Proteomes" id="UP000281534"/>
    </source>
</evidence>
<dbReference type="EMBL" id="RQYY01000002">
    <property type="protein sequence ID" value="RRD28525.1"/>
    <property type="molecule type" value="Genomic_DNA"/>
</dbReference>
<evidence type="ECO:0000313" key="1">
    <source>
        <dbReference type="EMBL" id="RRD28525.1"/>
    </source>
</evidence>
<dbReference type="RefSeq" id="WP_124795501.1">
    <property type="nucleotide sequence ID" value="NZ_RQYY01000002.1"/>
</dbReference>
<protein>
    <submittedName>
        <fullName evidence="1">Uncharacterized protein</fullName>
    </submittedName>
</protein>
<reference evidence="1 2" key="1">
    <citation type="submission" date="2018-11" db="EMBL/GenBank/DDBJ databases">
        <title>Genomes From Bacteria Associated with the Canine Oral Cavity: a Test Case for Automated Genome-Based Taxonomic Assignment.</title>
        <authorList>
            <person name="Coil D.A."/>
            <person name="Jospin G."/>
            <person name="Darling A.E."/>
            <person name="Wallis C."/>
            <person name="Davis I.J."/>
            <person name="Harris S."/>
            <person name="Eisen J.A."/>
            <person name="Holcombe L.J."/>
            <person name="O'Flynn C."/>
        </authorList>
    </citation>
    <scope>NUCLEOTIDE SEQUENCE [LARGE SCALE GENOMIC DNA]</scope>
    <source>
        <strain evidence="1 2">OH4460_COT-188</strain>
    </source>
</reference>
<sequence length="541" mass="65409">MEDQEKNKEYQNEKNYIVDLEELGFLKLKKNDLSFEEERYKKKYEILQYDSKEVREFISKLRNIKVNEERIVEKELKSKKNEKFPNKFLFKDVSMGRDIHEILLYFLAEDEKKIYYDYIPSINNEKNKYTNLSRKIIRTWKIRYEGTEYINEKFLYIEKINKILSIINRDKSSVFPIIRENIIDSIEFKYNVNLNSIEKILKKNFRECKYFIGNTAGEELFTFCYYDIIVQLIVYDFLHYNFSNEEKEENFNKIENFLNEYFRYLDQLSKKIDSINREGEIYNDFKDFLILNANLFKERQKLKDIDLFQKYPLKTEPLSKEKDFLYFLSKKFKSSEDFNKVLIFCGDFLDLDIVKDKVNKENGFSNLSNFQNLEILKKSDISEILYGSRKPKNNFDKEQKAILKILLNYPFFGDANLQIKKVITSIVTQEKTPIYPFRKNLKSLITDEKLRNNNRVISILRLLITREMYKEKKNEEGFKKSNILEKMIIEILLKINSIKESSERVMIKRKFFEDFFKTLIKSQKKKIIISSDLDILEFFEP</sequence>
<accession>A0A3P1V5E1</accession>
<dbReference type="AlphaFoldDB" id="A0A3P1V5E1"/>
<dbReference type="Proteomes" id="UP000281534">
    <property type="component" value="Unassembled WGS sequence"/>
</dbReference>
<proteinExistence type="predicted"/>